<dbReference type="PROSITE" id="PS51257">
    <property type="entry name" value="PROKAR_LIPOPROTEIN"/>
    <property type="match status" value="1"/>
</dbReference>
<sequence length="337" mass="33723">MHRYPGPAAALLAGLLALTTACSAPSGGADAAPPATAAPSSGSGSPGTSYAPYVNATRASGLDSAGSPAVYNLAFVISDGSACTPLWHGVTAVTDAAAVSRVRALTDGGAAVRVSFGGAAGTELAATCDSAPALARAYGEALDAAGATRADFDIEGEALTDSASLALRSEAIALLQRERPGLQVSFTLPVMPDGLDAAALALLASANRADVQVSTVNIMTMNYAESYDGDMGDYALAAARAAHAQLRRIFGTSDATAWKALALTSMLGVNDVGGETFTLQDAAQVRAFAAEKGIGWVSVWASFRDRPCAPGASSDDPATNCSGVRQEAGAFAEALSG</sequence>
<dbReference type="CDD" id="cd06543">
    <property type="entry name" value="GH18_PF-ChiA-like"/>
    <property type="match status" value="1"/>
</dbReference>
<comment type="caution">
    <text evidence="2">The sequence shown here is derived from an EMBL/GenBank/DDBJ whole genome shotgun (WGS) entry which is preliminary data.</text>
</comment>
<dbReference type="PANTHER" id="PTHR42976:SF1">
    <property type="entry name" value="GH18 DOMAIN-CONTAINING PROTEIN-RELATED"/>
    <property type="match status" value="1"/>
</dbReference>
<keyword evidence="3" id="KW-1185">Reference proteome</keyword>
<feature type="signal peptide" evidence="1">
    <location>
        <begin position="1"/>
        <end position="31"/>
    </location>
</feature>
<dbReference type="Proteomes" id="UP000004217">
    <property type="component" value="Unassembled WGS sequence"/>
</dbReference>
<proteinExistence type="predicted"/>
<dbReference type="EMBL" id="AGBF01000002">
    <property type="protein sequence ID" value="EGX61616.1"/>
    <property type="molecule type" value="Genomic_DNA"/>
</dbReference>
<evidence type="ECO:0000313" key="2">
    <source>
        <dbReference type="EMBL" id="EGX61616.1"/>
    </source>
</evidence>
<dbReference type="SUPFAM" id="SSF51445">
    <property type="entry name" value="(Trans)glycosidases"/>
    <property type="match status" value="1"/>
</dbReference>
<dbReference type="OrthoDB" id="99456at2"/>
<gene>
    <name evidence="2" type="ORF">SZN_01714</name>
</gene>
<accession>G2G4E1</accession>
<dbReference type="PATRIC" id="fig|700597.3.peg.324"/>
<evidence type="ECO:0000313" key="3">
    <source>
        <dbReference type="Proteomes" id="UP000004217"/>
    </source>
</evidence>
<dbReference type="Gene3D" id="3.20.20.80">
    <property type="entry name" value="Glycosidases"/>
    <property type="match status" value="1"/>
</dbReference>
<dbReference type="InterPro" id="IPR017853">
    <property type="entry name" value="GH"/>
</dbReference>
<evidence type="ECO:0000256" key="1">
    <source>
        <dbReference type="SAM" id="SignalP"/>
    </source>
</evidence>
<dbReference type="RefSeq" id="WP_007490917.1">
    <property type="nucleotide sequence ID" value="NZ_AGBF01000002.1"/>
</dbReference>
<dbReference type="AlphaFoldDB" id="G2G4E1"/>
<dbReference type="GO" id="GO:0016787">
    <property type="term" value="F:hydrolase activity"/>
    <property type="evidence" value="ECO:0007669"/>
    <property type="project" value="UniProtKB-KW"/>
</dbReference>
<organism evidence="2 3">
    <name type="scientific">Streptomyces zinciresistens K42</name>
    <dbReference type="NCBI Taxonomy" id="700597"/>
    <lineage>
        <taxon>Bacteria</taxon>
        <taxon>Bacillati</taxon>
        <taxon>Actinomycetota</taxon>
        <taxon>Actinomycetes</taxon>
        <taxon>Kitasatosporales</taxon>
        <taxon>Streptomycetaceae</taxon>
        <taxon>Streptomyces</taxon>
    </lineage>
</organism>
<reference evidence="2 3" key="1">
    <citation type="submission" date="2011-08" db="EMBL/GenBank/DDBJ databases">
        <authorList>
            <person name="Lin Y."/>
            <person name="Hao X."/>
            <person name="Johnstone L."/>
            <person name="Miller S.J."/>
            <person name="Wei G."/>
            <person name="Rensing C."/>
        </authorList>
    </citation>
    <scope>NUCLEOTIDE SEQUENCE [LARGE SCALE GENOMIC DNA]</scope>
    <source>
        <strain evidence="2 3">K42</strain>
    </source>
</reference>
<dbReference type="PANTHER" id="PTHR42976">
    <property type="entry name" value="BIFUNCTIONAL CHITINASE/LYSOZYME-RELATED"/>
    <property type="match status" value="1"/>
</dbReference>
<protein>
    <submittedName>
        <fullName evidence="2">Sugar hydrolase</fullName>
    </submittedName>
</protein>
<keyword evidence="1" id="KW-0732">Signal</keyword>
<dbReference type="InterPro" id="IPR052750">
    <property type="entry name" value="GH18_Chitinase"/>
</dbReference>
<keyword evidence="2" id="KW-0378">Hydrolase</keyword>
<feature type="chain" id="PRO_5003429253" evidence="1">
    <location>
        <begin position="32"/>
        <end position="337"/>
    </location>
</feature>
<name>G2G4E1_9ACTN</name>